<dbReference type="InterPro" id="IPR030678">
    <property type="entry name" value="Peptide/Ni-bd"/>
</dbReference>
<protein>
    <submittedName>
        <fullName evidence="5">Peptide ABC transporter substrate-binding protein</fullName>
    </submittedName>
</protein>
<dbReference type="GO" id="GO:0030288">
    <property type="term" value="C:outer membrane-bounded periplasmic space"/>
    <property type="evidence" value="ECO:0007669"/>
    <property type="project" value="UniProtKB-ARBA"/>
</dbReference>
<dbReference type="GO" id="GO:0015833">
    <property type="term" value="P:peptide transport"/>
    <property type="evidence" value="ECO:0007669"/>
    <property type="project" value="TreeGrafter"/>
</dbReference>
<dbReference type="GO" id="GO:0043190">
    <property type="term" value="C:ATP-binding cassette (ABC) transporter complex"/>
    <property type="evidence" value="ECO:0007669"/>
    <property type="project" value="InterPro"/>
</dbReference>
<evidence type="ECO:0000313" key="5">
    <source>
        <dbReference type="EMBL" id="AUN30462.1"/>
    </source>
</evidence>
<dbReference type="RefSeq" id="WP_102112148.1">
    <property type="nucleotide sequence ID" value="NZ_BMGN01000002.1"/>
</dbReference>
<dbReference type="PANTHER" id="PTHR30290:SF10">
    <property type="entry name" value="PERIPLASMIC OLIGOPEPTIDE-BINDING PROTEIN-RELATED"/>
    <property type="match status" value="1"/>
</dbReference>
<dbReference type="EMBL" id="CP025611">
    <property type="protein sequence ID" value="AUN30462.1"/>
    <property type="molecule type" value="Genomic_DNA"/>
</dbReference>
<evidence type="ECO:0000256" key="4">
    <source>
        <dbReference type="ARBA" id="ARBA00022729"/>
    </source>
</evidence>
<evidence type="ECO:0000256" key="3">
    <source>
        <dbReference type="ARBA" id="ARBA00022448"/>
    </source>
</evidence>
<dbReference type="CDD" id="cd08504">
    <property type="entry name" value="PBP2_OppA"/>
    <property type="match status" value="1"/>
</dbReference>
<sequence>MMKSFRLLPLLAMAALAPLTLSPAAQAEMVYRRGTGATPDTLDPTKSELQPAARIIYDLFEGLYTLDAKGQGRRAVAESESVSADGRVYTFTLRADAKWSDGTAVTAADFVYSWRRLADPKHASPYAYFVWPLVNGQAVTVGKMPTDKLGVEAVDARTLKVTLERPTGYFLASLQHVAMAPVQKANIDKFGENFTSPGNLVSNGAYKLAEYLPQSHIKTVKNPFYYDAAKVKIDTVFSYPIDNQDTEFKKFRAGELLVTDTLPNPQVNFAKENLPDAYRAGQTYSTYYLSFNLKNEPWKSNAKLRAALNLAVDREVLAEKVVGGGEKPAYTFTPPGNVGGYDPPRPDWAAQTQAQRDELAKKLFAEAGYGPGGKELPEIEILHYTNDNARKVVVAVAAMWRQKLGVKTRLNNQEFRVVANIGNHKSYSDILYYAWIGDYPDANSFLQLLRSDVDQQNLPGYKDPAYDKLLDEANASTDPARRLALLKQAETLALAANSIVPLTHNTRRRLVDPRIKGWTPNPLDFNLSQYLEVAP</sequence>
<keyword evidence="6" id="KW-1185">Reference proteome</keyword>
<dbReference type="Pfam" id="PF00496">
    <property type="entry name" value="SBP_bac_5"/>
    <property type="match status" value="1"/>
</dbReference>
<gene>
    <name evidence="5" type="ORF">C0V82_09595</name>
</gene>
<dbReference type="OrthoDB" id="9803988at2"/>
<dbReference type="FunFam" id="3.90.76.10:FF:000001">
    <property type="entry name" value="Oligopeptide ABC transporter substrate-binding protein"/>
    <property type="match status" value="1"/>
</dbReference>
<dbReference type="SUPFAM" id="SSF53850">
    <property type="entry name" value="Periplasmic binding protein-like II"/>
    <property type="match status" value="1"/>
</dbReference>
<dbReference type="InterPro" id="IPR039424">
    <property type="entry name" value="SBP_5"/>
</dbReference>
<evidence type="ECO:0000313" key="6">
    <source>
        <dbReference type="Proteomes" id="UP000234752"/>
    </source>
</evidence>
<comment type="subcellular location">
    <subcellularLocation>
        <location evidence="1">Periplasm</location>
    </subcellularLocation>
</comment>
<proteinExistence type="inferred from homology"/>
<dbReference type="Gene3D" id="3.40.190.10">
    <property type="entry name" value="Periplasmic binding protein-like II"/>
    <property type="match status" value="1"/>
</dbReference>
<keyword evidence="4" id="KW-0732">Signal</keyword>
<organism evidence="5 6">
    <name type="scientific">Niveispirillum cyanobacteriorum</name>
    <dbReference type="NCBI Taxonomy" id="1612173"/>
    <lineage>
        <taxon>Bacteria</taxon>
        <taxon>Pseudomonadati</taxon>
        <taxon>Pseudomonadota</taxon>
        <taxon>Alphaproteobacteria</taxon>
        <taxon>Rhodospirillales</taxon>
        <taxon>Azospirillaceae</taxon>
        <taxon>Niveispirillum</taxon>
    </lineage>
</organism>
<dbReference type="Proteomes" id="UP000234752">
    <property type="component" value="Chromosome eg_1"/>
</dbReference>
<dbReference type="GO" id="GO:1904680">
    <property type="term" value="F:peptide transmembrane transporter activity"/>
    <property type="evidence" value="ECO:0007669"/>
    <property type="project" value="TreeGrafter"/>
</dbReference>
<dbReference type="Gene3D" id="3.10.105.10">
    <property type="entry name" value="Dipeptide-binding Protein, Domain 3"/>
    <property type="match status" value="1"/>
</dbReference>
<comment type="similarity">
    <text evidence="2">Belongs to the bacterial solute-binding protein 5 family.</text>
</comment>
<dbReference type="PIRSF" id="PIRSF002741">
    <property type="entry name" value="MppA"/>
    <property type="match status" value="1"/>
</dbReference>
<dbReference type="PANTHER" id="PTHR30290">
    <property type="entry name" value="PERIPLASMIC BINDING COMPONENT OF ABC TRANSPORTER"/>
    <property type="match status" value="1"/>
</dbReference>
<dbReference type="KEGG" id="ncb:C0V82_09595"/>
<evidence type="ECO:0000256" key="1">
    <source>
        <dbReference type="ARBA" id="ARBA00004418"/>
    </source>
</evidence>
<dbReference type="Gene3D" id="3.90.76.10">
    <property type="entry name" value="Dipeptide-binding Protein, Domain 1"/>
    <property type="match status" value="1"/>
</dbReference>
<name>A0A2K9NBT4_9PROT</name>
<keyword evidence="3" id="KW-0813">Transport</keyword>
<reference evidence="5 6" key="1">
    <citation type="submission" date="2017-12" db="EMBL/GenBank/DDBJ databases">
        <title>Genomes of bacteria within cyanobacterial aggregates.</title>
        <authorList>
            <person name="Cai H."/>
        </authorList>
    </citation>
    <scope>NUCLEOTIDE SEQUENCE [LARGE SCALE GENOMIC DNA]</scope>
    <source>
        <strain evidence="5 6">TH16</strain>
    </source>
</reference>
<accession>A0A2K9NBT4</accession>
<evidence type="ECO:0000256" key="2">
    <source>
        <dbReference type="ARBA" id="ARBA00005695"/>
    </source>
</evidence>
<dbReference type="AlphaFoldDB" id="A0A2K9NBT4"/>
<dbReference type="InterPro" id="IPR000914">
    <property type="entry name" value="SBP_5_dom"/>
</dbReference>